<dbReference type="Pfam" id="PF03992">
    <property type="entry name" value="ABM"/>
    <property type="match status" value="1"/>
</dbReference>
<gene>
    <name evidence="2" type="ORF">GALL_313770</name>
</gene>
<sequence length="93" mass="10496">MITIGMNYQVVPGKEQEFESAFEGVVNALNKADGHDKSTLYKDCKQAGNYLILSEWSEESAYQSFIRSDAFRNVTNWGASNLLSGRPSHQVYR</sequence>
<reference evidence="2" key="1">
    <citation type="submission" date="2016-10" db="EMBL/GenBank/DDBJ databases">
        <title>Sequence of Gallionella enrichment culture.</title>
        <authorList>
            <person name="Poehlein A."/>
            <person name="Muehling M."/>
            <person name="Daniel R."/>
        </authorList>
    </citation>
    <scope>NUCLEOTIDE SEQUENCE</scope>
</reference>
<evidence type="ECO:0000259" key="1">
    <source>
        <dbReference type="PROSITE" id="PS51725"/>
    </source>
</evidence>
<dbReference type="InterPro" id="IPR011008">
    <property type="entry name" value="Dimeric_a/b-barrel"/>
</dbReference>
<dbReference type="Gene3D" id="3.30.70.100">
    <property type="match status" value="1"/>
</dbReference>
<comment type="caution">
    <text evidence="2">The sequence shown here is derived from an EMBL/GenBank/DDBJ whole genome shotgun (WGS) entry which is preliminary data.</text>
</comment>
<dbReference type="InterPro" id="IPR007138">
    <property type="entry name" value="ABM_dom"/>
</dbReference>
<dbReference type="PROSITE" id="PS51725">
    <property type="entry name" value="ABM"/>
    <property type="match status" value="1"/>
</dbReference>
<feature type="domain" description="ABM" evidence="1">
    <location>
        <begin position="2"/>
        <end position="91"/>
    </location>
</feature>
<proteinExistence type="predicted"/>
<protein>
    <recommendedName>
        <fullName evidence="1">ABM domain-containing protein</fullName>
    </recommendedName>
</protein>
<evidence type="ECO:0000313" key="2">
    <source>
        <dbReference type="EMBL" id="OIQ86754.1"/>
    </source>
</evidence>
<accession>A0A1J5QTU5</accession>
<name>A0A1J5QTU5_9ZZZZ</name>
<dbReference type="SUPFAM" id="SSF54909">
    <property type="entry name" value="Dimeric alpha+beta barrel"/>
    <property type="match status" value="1"/>
</dbReference>
<organism evidence="2">
    <name type="scientific">mine drainage metagenome</name>
    <dbReference type="NCBI Taxonomy" id="410659"/>
    <lineage>
        <taxon>unclassified sequences</taxon>
        <taxon>metagenomes</taxon>
        <taxon>ecological metagenomes</taxon>
    </lineage>
</organism>
<dbReference type="EMBL" id="MLJW01000460">
    <property type="protein sequence ID" value="OIQ86754.1"/>
    <property type="molecule type" value="Genomic_DNA"/>
</dbReference>
<dbReference type="AlphaFoldDB" id="A0A1J5QTU5"/>